<keyword evidence="3 4" id="KW-0413">Isomerase</keyword>
<evidence type="ECO:0000256" key="2">
    <source>
        <dbReference type="ARBA" id="ARBA00023110"/>
    </source>
</evidence>
<dbReference type="Proteomes" id="UP001220395">
    <property type="component" value="Chromosome"/>
</dbReference>
<dbReference type="PANTHER" id="PTHR10516:SF443">
    <property type="entry name" value="FK506-BINDING PROTEIN 59-RELATED"/>
    <property type="match status" value="1"/>
</dbReference>
<dbReference type="InterPro" id="IPR046357">
    <property type="entry name" value="PPIase_dom_sf"/>
</dbReference>
<feature type="signal peptide" evidence="6">
    <location>
        <begin position="1"/>
        <end position="24"/>
    </location>
</feature>
<comment type="similarity">
    <text evidence="5">Belongs to the FKBP-type PPIase family.</text>
</comment>
<organism evidence="8 9">
    <name type="scientific">Sphingomonas naphthae</name>
    <dbReference type="NCBI Taxonomy" id="1813468"/>
    <lineage>
        <taxon>Bacteria</taxon>
        <taxon>Pseudomonadati</taxon>
        <taxon>Pseudomonadota</taxon>
        <taxon>Alphaproteobacteria</taxon>
        <taxon>Sphingomonadales</taxon>
        <taxon>Sphingomonadaceae</taxon>
        <taxon>Sphingomonas</taxon>
    </lineage>
</organism>
<evidence type="ECO:0000256" key="6">
    <source>
        <dbReference type="SAM" id="SignalP"/>
    </source>
</evidence>
<dbReference type="EMBL" id="CP117411">
    <property type="protein sequence ID" value="WCT73904.1"/>
    <property type="molecule type" value="Genomic_DNA"/>
</dbReference>
<feature type="domain" description="PPIase FKBP-type" evidence="7">
    <location>
        <begin position="58"/>
        <end position="143"/>
    </location>
</feature>
<evidence type="ECO:0000256" key="5">
    <source>
        <dbReference type="RuleBase" id="RU003915"/>
    </source>
</evidence>
<dbReference type="Pfam" id="PF00254">
    <property type="entry name" value="FKBP_C"/>
    <property type="match status" value="1"/>
</dbReference>
<accession>A0ABY7TNW7</accession>
<dbReference type="RefSeq" id="WP_273688524.1">
    <property type="nucleotide sequence ID" value="NZ_CP117411.1"/>
</dbReference>
<dbReference type="Gene3D" id="3.10.50.40">
    <property type="match status" value="1"/>
</dbReference>
<dbReference type="InterPro" id="IPR001179">
    <property type="entry name" value="PPIase_FKBP_dom"/>
</dbReference>
<dbReference type="GO" id="GO:0003755">
    <property type="term" value="F:peptidyl-prolyl cis-trans isomerase activity"/>
    <property type="evidence" value="ECO:0007669"/>
    <property type="project" value="UniProtKB-EC"/>
</dbReference>
<feature type="chain" id="PRO_5046055048" description="Peptidyl-prolyl cis-trans isomerase" evidence="6">
    <location>
        <begin position="25"/>
        <end position="146"/>
    </location>
</feature>
<keyword evidence="9" id="KW-1185">Reference proteome</keyword>
<evidence type="ECO:0000256" key="3">
    <source>
        <dbReference type="ARBA" id="ARBA00023235"/>
    </source>
</evidence>
<dbReference type="EC" id="5.2.1.8" evidence="5"/>
<keyword evidence="6" id="KW-0732">Signal</keyword>
<dbReference type="InterPro" id="IPR050689">
    <property type="entry name" value="FKBP-type_PPIase"/>
</dbReference>
<keyword evidence="2 4" id="KW-0697">Rotamase</keyword>
<evidence type="ECO:0000313" key="8">
    <source>
        <dbReference type="EMBL" id="WCT73904.1"/>
    </source>
</evidence>
<comment type="catalytic activity">
    <reaction evidence="1 4 5">
        <text>[protein]-peptidylproline (omega=180) = [protein]-peptidylproline (omega=0)</text>
        <dbReference type="Rhea" id="RHEA:16237"/>
        <dbReference type="Rhea" id="RHEA-COMP:10747"/>
        <dbReference type="Rhea" id="RHEA-COMP:10748"/>
        <dbReference type="ChEBI" id="CHEBI:83833"/>
        <dbReference type="ChEBI" id="CHEBI:83834"/>
        <dbReference type="EC" id="5.2.1.8"/>
    </reaction>
</comment>
<reference evidence="8 9" key="1">
    <citation type="submission" date="2023-02" db="EMBL/GenBank/DDBJ databases">
        <title>Genome sequence of Sphingomonas naphthae.</title>
        <authorList>
            <person name="Kim S."/>
            <person name="Heo J."/>
            <person name="Kwon S.-W."/>
        </authorList>
    </citation>
    <scope>NUCLEOTIDE SEQUENCE [LARGE SCALE GENOMIC DNA]</scope>
    <source>
        <strain evidence="8 9">KACC 18716</strain>
    </source>
</reference>
<gene>
    <name evidence="8" type="ORF">PQ455_01335</name>
</gene>
<dbReference type="SUPFAM" id="SSF54534">
    <property type="entry name" value="FKBP-like"/>
    <property type="match status" value="1"/>
</dbReference>
<evidence type="ECO:0000259" key="7">
    <source>
        <dbReference type="PROSITE" id="PS50059"/>
    </source>
</evidence>
<evidence type="ECO:0000256" key="4">
    <source>
        <dbReference type="PROSITE-ProRule" id="PRU00277"/>
    </source>
</evidence>
<protein>
    <recommendedName>
        <fullName evidence="5">Peptidyl-prolyl cis-trans isomerase</fullName>
        <ecNumber evidence="5">5.2.1.8</ecNumber>
    </recommendedName>
</protein>
<sequence>MTKAMFGLMIAGLAALAVPGAAVAAKAKKPPVGKVILPPLSYTIDKSGPVTGEHPKRADTILANYSLTLLDGTVIDSSYERGEPSSFPLGRLIPAWQILIQLMRPGDAWTFYVPPEYGYGAVARDKLPANSFLIFKVELVSVTPAG</sequence>
<proteinExistence type="inferred from homology"/>
<name>A0ABY7TNW7_9SPHN</name>
<evidence type="ECO:0000256" key="1">
    <source>
        <dbReference type="ARBA" id="ARBA00000971"/>
    </source>
</evidence>
<dbReference type="PROSITE" id="PS50059">
    <property type="entry name" value="FKBP_PPIASE"/>
    <property type="match status" value="1"/>
</dbReference>
<dbReference type="PANTHER" id="PTHR10516">
    <property type="entry name" value="PEPTIDYL-PROLYL CIS-TRANS ISOMERASE"/>
    <property type="match status" value="1"/>
</dbReference>
<evidence type="ECO:0000313" key="9">
    <source>
        <dbReference type="Proteomes" id="UP001220395"/>
    </source>
</evidence>